<proteinExistence type="predicted"/>
<feature type="region of interest" description="Disordered" evidence="1">
    <location>
        <begin position="1"/>
        <end position="48"/>
    </location>
</feature>
<gene>
    <name evidence="2" type="ORF">R1sor_026026</name>
</gene>
<name>A0ABD3GA84_9MARC</name>
<evidence type="ECO:0000256" key="1">
    <source>
        <dbReference type="SAM" id="MobiDB-lite"/>
    </source>
</evidence>
<sequence>MPVARPKQMASKNKGSSKRKDEGTSTNDDTSSPVKKKQKKNGSSSDIDESVVNVDEMLEKILRERKKRDSATGELIFTAKELTAIGADNLTYLSSCYPLGLSMIVQVPVTKILPPTPLYGCRPFNETHMWDILLSLRTKIAVIPQVADLLLVRLQKSTDEKGTVREVKLRFQTQEDLRDAPH</sequence>
<keyword evidence="3" id="KW-1185">Reference proteome</keyword>
<dbReference type="Proteomes" id="UP001633002">
    <property type="component" value="Unassembled WGS sequence"/>
</dbReference>
<comment type="caution">
    <text evidence="2">The sequence shown here is derived from an EMBL/GenBank/DDBJ whole genome shotgun (WGS) entry which is preliminary data.</text>
</comment>
<accession>A0ABD3GA84</accession>
<dbReference type="EMBL" id="JBJQOH010000008">
    <property type="protein sequence ID" value="KAL3676078.1"/>
    <property type="molecule type" value="Genomic_DNA"/>
</dbReference>
<protein>
    <submittedName>
        <fullName evidence="2">Uncharacterized protein</fullName>
    </submittedName>
</protein>
<dbReference type="AlphaFoldDB" id="A0ABD3GA84"/>
<reference evidence="2 3" key="1">
    <citation type="submission" date="2024-09" db="EMBL/GenBank/DDBJ databases">
        <title>Chromosome-scale assembly of Riccia sorocarpa.</title>
        <authorList>
            <person name="Paukszto L."/>
        </authorList>
    </citation>
    <scope>NUCLEOTIDE SEQUENCE [LARGE SCALE GENOMIC DNA]</scope>
    <source>
        <strain evidence="2">LP-2024</strain>
        <tissue evidence="2">Aerial parts of the thallus</tissue>
    </source>
</reference>
<evidence type="ECO:0000313" key="3">
    <source>
        <dbReference type="Proteomes" id="UP001633002"/>
    </source>
</evidence>
<organism evidence="2 3">
    <name type="scientific">Riccia sorocarpa</name>
    <dbReference type="NCBI Taxonomy" id="122646"/>
    <lineage>
        <taxon>Eukaryota</taxon>
        <taxon>Viridiplantae</taxon>
        <taxon>Streptophyta</taxon>
        <taxon>Embryophyta</taxon>
        <taxon>Marchantiophyta</taxon>
        <taxon>Marchantiopsida</taxon>
        <taxon>Marchantiidae</taxon>
        <taxon>Marchantiales</taxon>
        <taxon>Ricciaceae</taxon>
        <taxon>Riccia</taxon>
    </lineage>
</organism>
<evidence type="ECO:0000313" key="2">
    <source>
        <dbReference type="EMBL" id="KAL3676078.1"/>
    </source>
</evidence>
<feature type="compositionally biased region" description="Polar residues" evidence="1">
    <location>
        <begin position="24"/>
        <end position="33"/>
    </location>
</feature>